<comment type="similarity">
    <text evidence="3 11">Belongs to the phospholipid scramblase family.</text>
</comment>
<evidence type="ECO:0000256" key="6">
    <source>
        <dbReference type="ARBA" id="ARBA00022837"/>
    </source>
</evidence>
<evidence type="ECO:0000256" key="2">
    <source>
        <dbReference type="ARBA" id="ARBA00004606"/>
    </source>
</evidence>
<evidence type="ECO:0000256" key="9">
    <source>
        <dbReference type="ARBA" id="ARBA00023139"/>
    </source>
</evidence>
<dbReference type="PANTHER" id="PTHR23248:SF38">
    <property type="entry name" value="PHOSPHOLIPID SCRAMBLASE 1"/>
    <property type="match status" value="1"/>
</dbReference>
<keyword evidence="10 11" id="KW-0449">Lipoprotein</keyword>
<evidence type="ECO:0000256" key="4">
    <source>
        <dbReference type="ARBA" id="ARBA00022553"/>
    </source>
</evidence>
<evidence type="ECO:0000256" key="11">
    <source>
        <dbReference type="RuleBase" id="RU363116"/>
    </source>
</evidence>
<evidence type="ECO:0000313" key="13">
    <source>
        <dbReference type="Proteomes" id="UP000830375"/>
    </source>
</evidence>
<keyword evidence="6 11" id="KW-0106">Calcium</keyword>
<dbReference type="InterPro" id="IPR005552">
    <property type="entry name" value="Scramblase"/>
</dbReference>
<organism evidence="12 13">
    <name type="scientific">Labeo rohita</name>
    <name type="common">Indian major carp</name>
    <name type="synonym">Cyprinus rohita</name>
    <dbReference type="NCBI Taxonomy" id="84645"/>
    <lineage>
        <taxon>Eukaryota</taxon>
        <taxon>Metazoa</taxon>
        <taxon>Chordata</taxon>
        <taxon>Craniata</taxon>
        <taxon>Vertebrata</taxon>
        <taxon>Euteleostomi</taxon>
        <taxon>Actinopterygii</taxon>
        <taxon>Neopterygii</taxon>
        <taxon>Teleostei</taxon>
        <taxon>Ostariophysi</taxon>
        <taxon>Cypriniformes</taxon>
        <taxon>Cyprinidae</taxon>
        <taxon>Labeoninae</taxon>
        <taxon>Labeonini</taxon>
        <taxon>Labeo</taxon>
    </lineage>
</organism>
<protein>
    <recommendedName>
        <fullName evidence="11">Phospholipid scramblase</fullName>
    </recommendedName>
</protein>
<evidence type="ECO:0000256" key="5">
    <source>
        <dbReference type="ARBA" id="ARBA00022692"/>
    </source>
</evidence>
<evidence type="ECO:0000256" key="1">
    <source>
        <dbReference type="ARBA" id="ARBA00001913"/>
    </source>
</evidence>
<proteinExistence type="inferred from homology"/>
<dbReference type="EMBL" id="JACTAM010000002">
    <property type="protein sequence ID" value="KAI2667315.1"/>
    <property type="molecule type" value="Genomic_DNA"/>
</dbReference>
<gene>
    <name evidence="12" type="ORF">H4Q32_003768</name>
</gene>
<evidence type="ECO:0000256" key="8">
    <source>
        <dbReference type="ARBA" id="ARBA00023136"/>
    </source>
</evidence>
<reference evidence="12 13" key="1">
    <citation type="submission" date="2022-01" db="EMBL/GenBank/DDBJ databases">
        <title>A high-quality chromosome-level genome assembly of rohu carp, Labeo rohita.</title>
        <authorList>
            <person name="Arick M.A. II"/>
            <person name="Hsu C.-Y."/>
            <person name="Magbanua Z."/>
            <person name="Pechanova O."/>
            <person name="Grover C."/>
            <person name="Miller E."/>
            <person name="Thrash A."/>
            <person name="Ezzel L."/>
            <person name="Alam S."/>
            <person name="Benzie J."/>
            <person name="Hamilton M."/>
            <person name="Karsi A."/>
            <person name="Lawrence M.L."/>
            <person name="Peterson D.G."/>
        </authorList>
    </citation>
    <scope>NUCLEOTIDE SEQUENCE [LARGE SCALE GENOMIC DNA]</scope>
    <source>
        <strain evidence="13">BAU-BD-2019</strain>
        <tissue evidence="12">Blood</tissue>
    </source>
</reference>
<dbReference type="PANTHER" id="PTHR23248">
    <property type="entry name" value="PHOSPHOLIPID SCRAMBLASE-RELATED"/>
    <property type="match status" value="1"/>
</dbReference>
<sequence>MSGYIPLENTTTIPSPDPYHCPSRAETLTWMDQLFVYKEETMQECLVEACCEIKPSNKYLVIDGIGNKDSECCNRYFCASKRSFIMNVTNVYNQDVIRLVHPFSLHRAMQLDMFDKPGIVAYLNLLLRMNELLSLDEEATERSFGKIIKPFLCCGSNADFVLRFPSNLDVKMKATLLGACVLIVKTFF</sequence>
<name>A0ABQ8MWX1_LABRO</name>
<keyword evidence="8" id="KW-0472">Membrane</keyword>
<dbReference type="Pfam" id="PF03803">
    <property type="entry name" value="Scramblase"/>
    <property type="match status" value="2"/>
</dbReference>
<comment type="function">
    <text evidence="11">May mediate accelerated ATP-independent bidirectional transbilayer migration of phospholipids upon binding calcium ions that results in a loss of phospholipid asymmetry in the plasma membrane.</text>
</comment>
<keyword evidence="13" id="KW-1185">Reference proteome</keyword>
<comment type="cofactor">
    <cofactor evidence="1 11">
        <name>Ca(2+)</name>
        <dbReference type="ChEBI" id="CHEBI:29108"/>
    </cofactor>
</comment>
<keyword evidence="4" id="KW-0597">Phosphoprotein</keyword>
<accession>A0ABQ8MWX1</accession>
<evidence type="ECO:0000256" key="3">
    <source>
        <dbReference type="ARBA" id="ARBA00005350"/>
    </source>
</evidence>
<evidence type="ECO:0000256" key="10">
    <source>
        <dbReference type="ARBA" id="ARBA00023288"/>
    </source>
</evidence>
<comment type="subcellular location">
    <subcellularLocation>
        <location evidence="2">Membrane</location>
        <topology evidence="2">Single-pass type II membrane protein</topology>
    </subcellularLocation>
</comment>
<keyword evidence="9 11" id="KW-0564">Palmitate</keyword>
<comment type="caution">
    <text evidence="12">The sequence shown here is derived from an EMBL/GenBank/DDBJ whole genome shotgun (WGS) entry which is preliminary data.</text>
</comment>
<keyword evidence="5" id="KW-0812">Transmembrane</keyword>
<evidence type="ECO:0000313" key="12">
    <source>
        <dbReference type="EMBL" id="KAI2667315.1"/>
    </source>
</evidence>
<keyword evidence="7" id="KW-1133">Transmembrane helix</keyword>
<dbReference type="Proteomes" id="UP000830375">
    <property type="component" value="Unassembled WGS sequence"/>
</dbReference>
<evidence type="ECO:0000256" key="7">
    <source>
        <dbReference type="ARBA" id="ARBA00022989"/>
    </source>
</evidence>